<keyword evidence="4" id="KW-1185">Reference proteome</keyword>
<dbReference type="SUPFAM" id="SSF53850">
    <property type="entry name" value="Periplasmic binding protein-like II"/>
    <property type="match status" value="1"/>
</dbReference>
<evidence type="ECO:0000313" key="3">
    <source>
        <dbReference type="EMBL" id="MBQ0934257.1"/>
    </source>
</evidence>
<comment type="caution">
    <text evidence="3">The sequence shown here is derived from an EMBL/GenBank/DDBJ whole genome shotgun (WGS) entry which is preliminary data.</text>
</comment>
<dbReference type="RefSeq" id="WP_210805939.1">
    <property type="nucleotide sequence ID" value="NZ_JAGQDG010000001.1"/>
</dbReference>
<dbReference type="Gene3D" id="3.40.190.10">
    <property type="entry name" value="Periplasmic binding protein-like II"/>
    <property type="match status" value="1"/>
</dbReference>
<feature type="chain" id="PRO_5047408593" evidence="2">
    <location>
        <begin position="24"/>
        <end position="324"/>
    </location>
</feature>
<dbReference type="PANTHER" id="PTHR42928:SF5">
    <property type="entry name" value="BLR1237 PROTEIN"/>
    <property type="match status" value="1"/>
</dbReference>
<evidence type="ECO:0000256" key="1">
    <source>
        <dbReference type="ARBA" id="ARBA00006987"/>
    </source>
</evidence>
<feature type="signal peptide" evidence="2">
    <location>
        <begin position="1"/>
        <end position="23"/>
    </location>
</feature>
<reference evidence="3 4" key="1">
    <citation type="submission" date="2021-04" db="EMBL/GenBank/DDBJ databases">
        <title>The genome sequence of type strain Ideonella paludis KCTC 32238.</title>
        <authorList>
            <person name="Liu Y."/>
        </authorList>
    </citation>
    <scope>NUCLEOTIDE SEQUENCE [LARGE SCALE GENOMIC DNA]</scope>
    <source>
        <strain evidence="3 4">KCTC 32238</strain>
    </source>
</reference>
<dbReference type="CDD" id="cd13578">
    <property type="entry name" value="PBP2_Bug27"/>
    <property type="match status" value="1"/>
</dbReference>
<gene>
    <name evidence="3" type="ORF">KAK11_02875</name>
</gene>
<dbReference type="PIRSF" id="PIRSF017082">
    <property type="entry name" value="YflP"/>
    <property type="match status" value="1"/>
</dbReference>
<dbReference type="InterPro" id="IPR042100">
    <property type="entry name" value="Bug_dom1"/>
</dbReference>
<dbReference type="Gene3D" id="3.40.190.150">
    <property type="entry name" value="Bordetella uptake gene, domain 1"/>
    <property type="match status" value="1"/>
</dbReference>
<name>A0ABS5DSZ0_9BURK</name>
<protein>
    <submittedName>
        <fullName evidence="3">Tripartite tricarboxylate transporter substrate binding protein</fullName>
    </submittedName>
</protein>
<dbReference type="InterPro" id="IPR005064">
    <property type="entry name" value="BUG"/>
</dbReference>
<proteinExistence type="inferred from homology"/>
<comment type="similarity">
    <text evidence="1">Belongs to the UPF0065 (bug) family.</text>
</comment>
<evidence type="ECO:0000256" key="2">
    <source>
        <dbReference type="SAM" id="SignalP"/>
    </source>
</evidence>
<sequence length="324" mass="34130">MNRRHLVTTLGLIATAFSTQALAQARYPDKPITLVVPSAPGGTTDFTARLISDALSKALGQPVIVDNKAGGAGNIGNQAVARAKADGYTLLVAYSGYQVGNPHLFAKAGWDPIKDFAPVAMLSRAPQVVTTRANLPANTLAELVAYAKANPGKLNYASSGNGSIQHIAGELFKQLTGTFITHIPYRGAGPAVQDLMGGQMDLFITTPASVVSQIKGGKLKALAVTSDHRLSALPQVPTAVEAGLKGFNLDSWFALYAPAGTPPEVIQTLNTEIGKILAQPDIRRRAEDAGVTVDTMTPAQLGEFTQKELAYWGKVIKTAKITTE</sequence>
<dbReference type="PANTHER" id="PTHR42928">
    <property type="entry name" value="TRICARBOXYLATE-BINDING PROTEIN"/>
    <property type="match status" value="1"/>
</dbReference>
<evidence type="ECO:0000313" key="4">
    <source>
        <dbReference type="Proteomes" id="UP000672097"/>
    </source>
</evidence>
<accession>A0ABS5DSZ0</accession>
<keyword evidence="2" id="KW-0732">Signal</keyword>
<dbReference type="EMBL" id="JAGQDG010000001">
    <property type="protein sequence ID" value="MBQ0934257.1"/>
    <property type="molecule type" value="Genomic_DNA"/>
</dbReference>
<dbReference type="Proteomes" id="UP000672097">
    <property type="component" value="Unassembled WGS sequence"/>
</dbReference>
<organism evidence="3 4">
    <name type="scientific">Ideonella paludis</name>
    <dbReference type="NCBI Taxonomy" id="1233411"/>
    <lineage>
        <taxon>Bacteria</taxon>
        <taxon>Pseudomonadati</taxon>
        <taxon>Pseudomonadota</taxon>
        <taxon>Betaproteobacteria</taxon>
        <taxon>Burkholderiales</taxon>
        <taxon>Sphaerotilaceae</taxon>
        <taxon>Ideonella</taxon>
    </lineage>
</organism>
<dbReference type="Pfam" id="PF03401">
    <property type="entry name" value="TctC"/>
    <property type="match status" value="1"/>
</dbReference>